<accession>X1A731</accession>
<evidence type="ECO:0000313" key="1">
    <source>
        <dbReference type="EMBL" id="GAG65947.1"/>
    </source>
</evidence>
<protein>
    <submittedName>
        <fullName evidence="1">Uncharacterized protein</fullName>
    </submittedName>
</protein>
<comment type="caution">
    <text evidence="1">The sequence shown here is derived from an EMBL/GenBank/DDBJ whole genome shotgun (WGS) entry which is preliminary data.</text>
</comment>
<dbReference type="AlphaFoldDB" id="X1A731"/>
<gene>
    <name evidence="1" type="ORF">S01H4_12661</name>
</gene>
<dbReference type="EMBL" id="BART01005440">
    <property type="protein sequence ID" value="GAG65947.1"/>
    <property type="molecule type" value="Genomic_DNA"/>
</dbReference>
<proteinExistence type="predicted"/>
<reference evidence="1" key="1">
    <citation type="journal article" date="2014" name="Front. Microbiol.">
        <title>High frequency of phylogenetically diverse reductive dehalogenase-homologous genes in deep subseafloor sedimentary metagenomes.</title>
        <authorList>
            <person name="Kawai M."/>
            <person name="Futagami T."/>
            <person name="Toyoda A."/>
            <person name="Takaki Y."/>
            <person name="Nishi S."/>
            <person name="Hori S."/>
            <person name="Arai W."/>
            <person name="Tsubouchi T."/>
            <person name="Morono Y."/>
            <person name="Uchiyama I."/>
            <person name="Ito T."/>
            <person name="Fujiyama A."/>
            <person name="Inagaki F."/>
            <person name="Takami H."/>
        </authorList>
    </citation>
    <scope>NUCLEOTIDE SEQUENCE</scope>
    <source>
        <strain evidence="1">Expedition CK06-06</strain>
    </source>
</reference>
<sequence length="121" mass="13813">LDCYTPTYNYTGGNDITITGAQYYYVIIKPLEEGNGNLDISNLQYTTGYGLVWIETLDAGELYYIYASTALINVTFSVDDEDIIPSRYREIKFKYYRSGFPDNRDSWTSLKTVTSDASVDF</sequence>
<feature type="non-terminal residue" evidence="1">
    <location>
        <position position="1"/>
    </location>
</feature>
<organism evidence="1">
    <name type="scientific">marine sediment metagenome</name>
    <dbReference type="NCBI Taxonomy" id="412755"/>
    <lineage>
        <taxon>unclassified sequences</taxon>
        <taxon>metagenomes</taxon>
        <taxon>ecological metagenomes</taxon>
    </lineage>
</organism>
<name>X1A731_9ZZZZ</name>